<dbReference type="PANTHER" id="PTHR43289">
    <property type="entry name" value="MITOGEN-ACTIVATED PROTEIN KINASE KINASE KINASE 20-RELATED"/>
    <property type="match status" value="1"/>
</dbReference>
<dbReference type="Pfam" id="PF00069">
    <property type="entry name" value="Pkinase"/>
    <property type="match status" value="1"/>
</dbReference>
<evidence type="ECO:0000256" key="2">
    <source>
        <dbReference type="ARBA" id="ARBA00022527"/>
    </source>
</evidence>
<evidence type="ECO:0000256" key="4">
    <source>
        <dbReference type="ARBA" id="ARBA00022741"/>
    </source>
</evidence>
<dbReference type="RefSeq" id="WP_128558041.1">
    <property type="nucleotide sequence ID" value="NZ_QUAK01000121.1"/>
</dbReference>
<dbReference type="EC" id="2.7.11.1" evidence="1"/>
<dbReference type="InterPro" id="IPR017441">
    <property type="entry name" value="Protein_kinase_ATP_BS"/>
</dbReference>
<dbReference type="GO" id="GO:0004674">
    <property type="term" value="F:protein serine/threonine kinase activity"/>
    <property type="evidence" value="ECO:0007669"/>
    <property type="project" value="UniProtKB-KW"/>
</dbReference>
<keyword evidence="6 7" id="KW-0067">ATP-binding</keyword>
<feature type="compositionally biased region" description="Low complexity" evidence="8">
    <location>
        <begin position="309"/>
        <end position="323"/>
    </location>
</feature>
<accession>A0A372M0B8</accession>
<dbReference type="PROSITE" id="PS00107">
    <property type="entry name" value="PROTEIN_KINASE_ATP"/>
    <property type="match status" value="1"/>
</dbReference>
<feature type="transmembrane region" description="Helical" evidence="9">
    <location>
        <begin position="380"/>
        <end position="400"/>
    </location>
</feature>
<dbReference type="SUPFAM" id="SSF56112">
    <property type="entry name" value="Protein kinase-like (PK-like)"/>
    <property type="match status" value="1"/>
</dbReference>
<dbReference type="PANTHER" id="PTHR43289:SF6">
    <property type="entry name" value="SERINE_THREONINE-PROTEIN KINASE NEKL-3"/>
    <property type="match status" value="1"/>
</dbReference>
<dbReference type="Gene3D" id="1.10.510.10">
    <property type="entry name" value="Transferase(Phosphotransferase) domain 1"/>
    <property type="match status" value="1"/>
</dbReference>
<feature type="compositionally biased region" description="Gly residues" evidence="8">
    <location>
        <begin position="291"/>
        <end position="308"/>
    </location>
</feature>
<dbReference type="Proteomes" id="UP000263094">
    <property type="component" value="Unassembled WGS sequence"/>
</dbReference>
<dbReference type="InterPro" id="IPR011009">
    <property type="entry name" value="Kinase-like_dom_sf"/>
</dbReference>
<evidence type="ECO:0000313" key="12">
    <source>
        <dbReference type="Proteomes" id="UP000263094"/>
    </source>
</evidence>
<keyword evidence="12" id="KW-1185">Reference proteome</keyword>
<evidence type="ECO:0000259" key="10">
    <source>
        <dbReference type="PROSITE" id="PS50011"/>
    </source>
</evidence>
<keyword evidence="5 11" id="KW-0418">Kinase</keyword>
<feature type="compositionally biased region" description="Low complexity" evidence="8">
    <location>
        <begin position="343"/>
        <end position="375"/>
    </location>
</feature>
<dbReference type="EMBL" id="QUAK01000121">
    <property type="protein sequence ID" value="RFU84358.1"/>
    <property type="molecule type" value="Genomic_DNA"/>
</dbReference>
<protein>
    <recommendedName>
        <fullName evidence="1">non-specific serine/threonine protein kinase</fullName>
        <ecNumber evidence="1">2.7.11.1</ecNumber>
    </recommendedName>
</protein>
<keyword evidence="2 11" id="KW-0723">Serine/threonine-protein kinase</keyword>
<reference evidence="11 12" key="1">
    <citation type="submission" date="2018-08" db="EMBL/GenBank/DDBJ databases">
        <title>Isolation, diversity and antifungal activity of Actinobacteria from wheat.</title>
        <authorList>
            <person name="Han C."/>
        </authorList>
    </citation>
    <scope>NUCLEOTIDE SEQUENCE [LARGE SCALE GENOMIC DNA]</scope>
    <source>
        <strain evidence="11 12">NEAU-YY421</strain>
    </source>
</reference>
<dbReference type="InterPro" id="IPR008271">
    <property type="entry name" value="Ser/Thr_kinase_AS"/>
</dbReference>
<gene>
    <name evidence="11" type="ORF">DY218_23140</name>
</gene>
<dbReference type="AlphaFoldDB" id="A0A372M0B8"/>
<sequence>MSETVFAGRYVLADEIGRGASGTIWRAWDLRRQRYVAAKVLQRQAAQDLLRFVREQSMRIEHPHVLAPAGWAADDDRVLIAMELADGGSLEDLVGDYGQLPPRLVCTLLDQLLSGLEAVHAEQVLHRDIKPANILLDATGVGTPRVRLSDFGLALRRGDPRLTENHHVVGTPGYIAPELFEGDDPHIAGDLFAVGVVALYLLQGVEPDARALVRELEAASVAPQAPPGIDEPLWQAVLMLLQPDPRARARSAAQARTAIARAAERLPAAAAADAEPIEVFDQLGPLPEGFGAAGPGGEAQAGAAGGGTPRTTPRGPDPRTVTPAATAPDGASPEPEVTSYHLAPPAGVEGAAAPPGTSTSTSGPSPAGPRPAGHSTSSRLWLLALITFSLAAALWALVLIRG</sequence>
<name>A0A372M0B8_9ACTN</name>
<feature type="domain" description="Protein kinase" evidence="10">
    <location>
        <begin position="10"/>
        <end position="266"/>
    </location>
</feature>
<evidence type="ECO:0000313" key="11">
    <source>
        <dbReference type="EMBL" id="RFU84358.1"/>
    </source>
</evidence>
<evidence type="ECO:0000256" key="6">
    <source>
        <dbReference type="ARBA" id="ARBA00022840"/>
    </source>
</evidence>
<feature type="binding site" evidence="7">
    <location>
        <position position="39"/>
    </location>
    <ligand>
        <name>ATP</name>
        <dbReference type="ChEBI" id="CHEBI:30616"/>
    </ligand>
</feature>
<comment type="caution">
    <text evidence="11">The sequence shown here is derived from an EMBL/GenBank/DDBJ whole genome shotgun (WGS) entry which is preliminary data.</text>
</comment>
<dbReference type="SMART" id="SM00220">
    <property type="entry name" value="S_TKc"/>
    <property type="match status" value="1"/>
</dbReference>
<dbReference type="OrthoDB" id="9762169at2"/>
<feature type="region of interest" description="Disordered" evidence="8">
    <location>
        <begin position="282"/>
        <end position="375"/>
    </location>
</feature>
<organism evidence="11 12">
    <name type="scientific">Streptomyces triticagri</name>
    <dbReference type="NCBI Taxonomy" id="2293568"/>
    <lineage>
        <taxon>Bacteria</taxon>
        <taxon>Bacillati</taxon>
        <taxon>Actinomycetota</taxon>
        <taxon>Actinomycetes</taxon>
        <taxon>Kitasatosporales</taxon>
        <taxon>Streptomycetaceae</taxon>
        <taxon>Streptomyces</taxon>
    </lineage>
</organism>
<evidence type="ECO:0000256" key="1">
    <source>
        <dbReference type="ARBA" id="ARBA00012513"/>
    </source>
</evidence>
<keyword evidence="4 7" id="KW-0547">Nucleotide-binding</keyword>
<evidence type="ECO:0000256" key="3">
    <source>
        <dbReference type="ARBA" id="ARBA00022679"/>
    </source>
</evidence>
<dbReference type="PROSITE" id="PS00108">
    <property type="entry name" value="PROTEIN_KINASE_ST"/>
    <property type="match status" value="1"/>
</dbReference>
<evidence type="ECO:0000256" key="9">
    <source>
        <dbReference type="SAM" id="Phobius"/>
    </source>
</evidence>
<dbReference type="CDD" id="cd14014">
    <property type="entry name" value="STKc_PknB_like"/>
    <property type="match status" value="1"/>
</dbReference>
<keyword evidence="9" id="KW-0812">Transmembrane</keyword>
<keyword evidence="3" id="KW-0808">Transferase</keyword>
<evidence type="ECO:0000256" key="5">
    <source>
        <dbReference type="ARBA" id="ARBA00022777"/>
    </source>
</evidence>
<evidence type="ECO:0000256" key="8">
    <source>
        <dbReference type="SAM" id="MobiDB-lite"/>
    </source>
</evidence>
<evidence type="ECO:0000256" key="7">
    <source>
        <dbReference type="PROSITE-ProRule" id="PRU10141"/>
    </source>
</evidence>
<dbReference type="PROSITE" id="PS50011">
    <property type="entry name" value="PROTEIN_KINASE_DOM"/>
    <property type="match status" value="1"/>
</dbReference>
<keyword evidence="9" id="KW-1133">Transmembrane helix</keyword>
<keyword evidence="9" id="KW-0472">Membrane</keyword>
<dbReference type="InterPro" id="IPR000719">
    <property type="entry name" value="Prot_kinase_dom"/>
</dbReference>
<dbReference type="GO" id="GO:0005524">
    <property type="term" value="F:ATP binding"/>
    <property type="evidence" value="ECO:0007669"/>
    <property type="project" value="UniProtKB-UniRule"/>
</dbReference>
<proteinExistence type="predicted"/>